<name>A0A840N6U4_9BRAD</name>
<sequence>MTSRVFGAALLSFSFLCTPSMAAEPVLGMGIGHPRKTTELGDRRIYQITFECKKLADPTSDPVANAFIRRNKSNSHLIVIADELPARDPATDKLKFSDKAVALLPVFSVRNGRLDPDNREACPNDTYVYGGRKLYVLGIASFSTTNTPGWLTSLTYGVAGLVPPLWSMFKGNISPEVSSKLGKYEETEDPLKKTLSALNADENYSLTQELGADRYVVQTAFSRVTIRVKYIRSILRDGTQTARNAFRKQLDGGEELSTTDIAATCSKIAAELLKLGFSNEEDVPFGLGYKAINSKLTVGQITECLGSDYALAAANMKDLQSFAPKSRRLDPKKVAEQFPPADSSVEYQPEYRVNQANTEKFNRALATVTRAKDVVAADQAKLNNLLASTFVLQDETVAKVFGGSSITGGDAVVKAMIDAGYRRFGCHQSTELGKSADGGTTLLFAFKADADNKTLPIESVVILKPFFASNKVTKVIAYDEYDWINTVMESRGYACYGTKIEKPPGEQKVAAGPRGG</sequence>
<organism evidence="2 3">
    <name type="scientific">Afipia massiliensis</name>
    <dbReference type="NCBI Taxonomy" id="211460"/>
    <lineage>
        <taxon>Bacteria</taxon>
        <taxon>Pseudomonadati</taxon>
        <taxon>Pseudomonadota</taxon>
        <taxon>Alphaproteobacteria</taxon>
        <taxon>Hyphomicrobiales</taxon>
        <taxon>Nitrobacteraceae</taxon>
        <taxon>Afipia</taxon>
    </lineage>
</organism>
<dbReference type="EMBL" id="JACHIJ010000006">
    <property type="protein sequence ID" value="MBB5054304.1"/>
    <property type="molecule type" value="Genomic_DNA"/>
</dbReference>
<dbReference type="Proteomes" id="UP000521227">
    <property type="component" value="Unassembled WGS sequence"/>
</dbReference>
<proteinExistence type="predicted"/>
<evidence type="ECO:0000313" key="2">
    <source>
        <dbReference type="EMBL" id="MBB5054304.1"/>
    </source>
</evidence>
<feature type="chain" id="PRO_5032433972" evidence="1">
    <location>
        <begin position="23"/>
        <end position="516"/>
    </location>
</feature>
<dbReference type="AlphaFoldDB" id="A0A840N6U4"/>
<keyword evidence="1" id="KW-0732">Signal</keyword>
<protein>
    <submittedName>
        <fullName evidence="2">Uncharacterized protein</fullName>
    </submittedName>
</protein>
<reference evidence="2 3" key="1">
    <citation type="submission" date="2020-08" db="EMBL/GenBank/DDBJ databases">
        <title>Genomic Encyclopedia of Type Strains, Phase IV (KMG-IV): sequencing the most valuable type-strain genomes for metagenomic binning, comparative biology and taxonomic classification.</title>
        <authorList>
            <person name="Goeker M."/>
        </authorList>
    </citation>
    <scope>NUCLEOTIDE SEQUENCE [LARGE SCALE GENOMIC DNA]</scope>
    <source>
        <strain evidence="2 3">DSM 17498</strain>
    </source>
</reference>
<evidence type="ECO:0000313" key="3">
    <source>
        <dbReference type="Proteomes" id="UP000521227"/>
    </source>
</evidence>
<comment type="caution">
    <text evidence="2">The sequence shown here is derived from an EMBL/GenBank/DDBJ whole genome shotgun (WGS) entry which is preliminary data.</text>
</comment>
<feature type="signal peptide" evidence="1">
    <location>
        <begin position="1"/>
        <end position="22"/>
    </location>
</feature>
<gene>
    <name evidence="2" type="ORF">HNQ36_004306</name>
</gene>
<accession>A0A840N6U4</accession>
<evidence type="ECO:0000256" key="1">
    <source>
        <dbReference type="SAM" id="SignalP"/>
    </source>
</evidence>
<dbReference type="RefSeq" id="WP_184088331.1">
    <property type="nucleotide sequence ID" value="NZ_JACHIJ010000006.1"/>
</dbReference>